<feature type="transmembrane region" description="Helical" evidence="1">
    <location>
        <begin position="66"/>
        <end position="86"/>
    </location>
</feature>
<feature type="transmembrane region" description="Helical" evidence="1">
    <location>
        <begin position="39"/>
        <end position="60"/>
    </location>
</feature>
<evidence type="ECO:0008006" key="5">
    <source>
        <dbReference type="Google" id="ProtNLM"/>
    </source>
</evidence>
<dbReference type="EMBL" id="LN907867">
    <property type="protein sequence ID" value="CUU41624.1"/>
    <property type="molecule type" value="Genomic_DNA"/>
</dbReference>
<keyword evidence="1" id="KW-1133">Transmembrane helix</keyword>
<dbReference type="STRING" id="1079.BVIR_1174"/>
<dbReference type="Proteomes" id="UP000065734">
    <property type="component" value="Chromosome I"/>
</dbReference>
<evidence type="ECO:0000313" key="4">
    <source>
        <dbReference type="Proteomes" id="UP000065734"/>
    </source>
</evidence>
<accession>A0A0H5BBJ1</accession>
<name>A0A0H5BBJ1_BLAVI</name>
<evidence type="ECO:0000313" key="2">
    <source>
        <dbReference type="EMBL" id="BAR97636.1"/>
    </source>
</evidence>
<evidence type="ECO:0000256" key="1">
    <source>
        <dbReference type="SAM" id="Phobius"/>
    </source>
</evidence>
<protein>
    <recommendedName>
        <fullName evidence="5">Holin</fullName>
    </recommendedName>
</protein>
<keyword evidence="1" id="KW-0812">Transmembrane</keyword>
<sequence length="101" mass="10294">MTNLSELADVAWRAVAGLAGGVVYLILKKQLAPKQALGVCTVAVITAIFMGDVVAIKLGLSPGASGFALGLLAIKLCSGLIDGSLLEAGKRWLTNGNGSRK</sequence>
<dbReference type="EMBL" id="AP014854">
    <property type="protein sequence ID" value="BAR97636.1"/>
    <property type="molecule type" value="Genomic_DNA"/>
</dbReference>
<organism evidence="3 4">
    <name type="scientific">Blastochloris viridis</name>
    <name type="common">Rhodopseudomonas viridis</name>
    <dbReference type="NCBI Taxonomy" id="1079"/>
    <lineage>
        <taxon>Bacteria</taxon>
        <taxon>Pseudomonadati</taxon>
        <taxon>Pseudomonadota</taxon>
        <taxon>Alphaproteobacteria</taxon>
        <taxon>Hyphomicrobiales</taxon>
        <taxon>Blastochloridaceae</taxon>
        <taxon>Blastochloris</taxon>
    </lineage>
</organism>
<feature type="transmembrane region" description="Helical" evidence="1">
    <location>
        <begin position="12"/>
        <end position="27"/>
    </location>
</feature>
<proteinExistence type="predicted"/>
<dbReference type="AlphaFoldDB" id="A0A0H5BBJ1"/>
<reference evidence="4" key="3">
    <citation type="journal article" date="2016" name="Genome Announc.">
        <title>Revised genome sequence of the purple photosynthetic bacterium Blastochloris viridis.</title>
        <authorList>
            <person name="Liu L.N."/>
            <person name="Faulkner M."/>
            <person name="Liu X."/>
            <person name="Huang F."/>
            <person name="Darby A.C."/>
            <person name="Hall N."/>
        </authorList>
    </citation>
    <scope>NUCLEOTIDE SEQUENCE [LARGE SCALE GENOMIC DNA]</scope>
    <source>
        <strain evidence="4">ATCC 19567 / DSM 133 / F</strain>
    </source>
</reference>
<reference evidence="2" key="1">
    <citation type="journal article" date="2015" name="Genome Announc.">
        <title>Complete Genome Sequence of the Bacteriochlorophyll b-Producing Photosynthetic Bacterium Blastochloris viridis.</title>
        <authorList>
            <person name="Tsukatani Y."/>
            <person name="Hirose Y."/>
            <person name="Harada J."/>
            <person name="Misawa N."/>
            <person name="Mori K."/>
            <person name="Inoue K."/>
            <person name="Tamiaki H."/>
        </authorList>
    </citation>
    <scope>NUCLEOTIDE SEQUENCE [LARGE SCALE GENOMIC DNA]</scope>
    <source>
        <strain evidence="2">DSM 133</strain>
    </source>
</reference>
<keyword evidence="1" id="KW-0472">Membrane</keyword>
<evidence type="ECO:0000313" key="3">
    <source>
        <dbReference type="EMBL" id="CUU41624.1"/>
    </source>
</evidence>
<gene>
    <name evidence="2" type="ORF">BV133_43</name>
    <name evidence="3" type="ORF">BVIRIDIS_06170</name>
</gene>
<dbReference type="RefSeq" id="WP_055036822.1">
    <property type="nucleotide sequence ID" value="NZ_AP014854.2"/>
</dbReference>
<dbReference type="KEGG" id="bvr:BVIR_1174"/>
<keyword evidence="4" id="KW-1185">Reference proteome</keyword>
<reference evidence="3" key="2">
    <citation type="submission" date="2015-11" db="EMBL/GenBank/DDBJ databases">
        <authorList>
            <person name="Zhang Y."/>
            <person name="Guo Z."/>
        </authorList>
    </citation>
    <scope>NUCLEOTIDE SEQUENCE</scope>
    <source>
        <strain evidence="3">1</strain>
    </source>
</reference>